<protein>
    <submittedName>
        <fullName evidence="2">Uncharacterized protein</fullName>
    </submittedName>
</protein>
<dbReference type="AlphaFoldDB" id="A0AA38CKT6"/>
<feature type="region of interest" description="Disordered" evidence="1">
    <location>
        <begin position="73"/>
        <end position="111"/>
    </location>
</feature>
<sequence>TADEWRDLIRRVCTDTLMMPMERTHAELSVDVGEPSAAGRHTDIFAQVWHVARTVSTLHTELTGYRMAERLMRSHSHGETVAAPRDPEPSVHSEHRRSRSPRHGCAPSEGS</sequence>
<gene>
    <name evidence="2" type="ORF">KI387_030050</name>
</gene>
<comment type="caution">
    <text evidence="2">The sequence shown here is derived from an EMBL/GenBank/DDBJ whole genome shotgun (WGS) entry which is preliminary data.</text>
</comment>
<reference evidence="2 3" key="1">
    <citation type="journal article" date="2021" name="Nat. Plants">
        <title>The Taxus genome provides insights into paclitaxel biosynthesis.</title>
        <authorList>
            <person name="Xiong X."/>
            <person name="Gou J."/>
            <person name="Liao Q."/>
            <person name="Li Y."/>
            <person name="Zhou Q."/>
            <person name="Bi G."/>
            <person name="Li C."/>
            <person name="Du R."/>
            <person name="Wang X."/>
            <person name="Sun T."/>
            <person name="Guo L."/>
            <person name="Liang H."/>
            <person name="Lu P."/>
            <person name="Wu Y."/>
            <person name="Zhang Z."/>
            <person name="Ro D.K."/>
            <person name="Shang Y."/>
            <person name="Huang S."/>
            <person name="Yan J."/>
        </authorList>
    </citation>
    <scope>NUCLEOTIDE SEQUENCE [LARGE SCALE GENOMIC DNA]</scope>
    <source>
        <strain evidence="2">Ta-2019</strain>
    </source>
</reference>
<evidence type="ECO:0000313" key="2">
    <source>
        <dbReference type="EMBL" id="KAH9298368.1"/>
    </source>
</evidence>
<feature type="non-terminal residue" evidence="2">
    <location>
        <position position="111"/>
    </location>
</feature>
<organism evidence="2 3">
    <name type="scientific">Taxus chinensis</name>
    <name type="common">Chinese yew</name>
    <name type="synonym">Taxus wallichiana var. chinensis</name>
    <dbReference type="NCBI Taxonomy" id="29808"/>
    <lineage>
        <taxon>Eukaryota</taxon>
        <taxon>Viridiplantae</taxon>
        <taxon>Streptophyta</taxon>
        <taxon>Embryophyta</taxon>
        <taxon>Tracheophyta</taxon>
        <taxon>Spermatophyta</taxon>
        <taxon>Pinopsida</taxon>
        <taxon>Pinidae</taxon>
        <taxon>Conifers II</taxon>
        <taxon>Cupressales</taxon>
        <taxon>Taxaceae</taxon>
        <taxon>Taxus</taxon>
    </lineage>
</organism>
<evidence type="ECO:0000313" key="3">
    <source>
        <dbReference type="Proteomes" id="UP000824469"/>
    </source>
</evidence>
<keyword evidence="3" id="KW-1185">Reference proteome</keyword>
<dbReference type="Proteomes" id="UP000824469">
    <property type="component" value="Unassembled WGS sequence"/>
</dbReference>
<dbReference type="EMBL" id="JAHRHJ020000010">
    <property type="protein sequence ID" value="KAH9298368.1"/>
    <property type="molecule type" value="Genomic_DNA"/>
</dbReference>
<evidence type="ECO:0000256" key="1">
    <source>
        <dbReference type="SAM" id="MobiDB-lite"/>
    </source>
</evidence>
<name>A0AA38CKT6_TAXCH</name>
<feature type="non-terminal residue" evidence="2">
    <location>
        <position position="1"/>
    </location>
</feature>
<proteinExistence type="predicted"/>
<accession>A0AA38CKT6</accession>